<dbReference type="CDD" id="cd04301">
    <property type="entry name" value="NAT_SF"/>
    <property type="match status" value="1"/>
</dbReference>
<dbReference type="InterPro" id="IPR000182">
    <property type="entry name" value="GNAT_dom"/>
</dbReference>
<evidence type="ECO:0000256" key="2">
    <source>
        <dbReference type="ARBA" id="ARBA00022490"/>
    </source>
</evidence>
<dbReference type="GO" id="GO:0008999">
    <property type="term" value="F:protein-N-terminal-alanine acetyltransferase activity"/>
    <property type="evidence" value="ECO:0007669"/>
    <property type="project" value="UniProtKB-EC"/>
</dbReference>
<sequence length="155" mass="17165">MSGGDLSLREASPDDLDAIWSIEAGVFGAEAWSRETMRSELEGEYRHYIVLVDGAGAVRGYAGLLAVGDDGDVQTIALSPEVRGEGHGRRLMDELLDEADRRGVTQVFLEVRADNPPARGLYASLGFEEIAVRPHYYQPDDVDAVVMRLRMEERR</sequence>
<dbReference type="InterPro" id="IPR016181">
    <property type="entry name" value="Acyl_CoA_acyltransferase"/>
</dbReference>
<dbReference type="GO" id="GO:0005840">
    <property type="term" value="C:ribosome"/>
    <property type="evidence" value="ECO:0007669"/>
    <property type="project" value="UniProtKB-KW"/>
</dbReference>
<dbReference type="Proteomes" id="UP000664398">
    <property type="component" value="Unassembled WGS sequence"/>
</dbReference>
<keyword evidence="8" id="KW-1185">Reference proteome</keyword>
<dbReference type="NCBIfam" id="TIGR01575">
    <property type="entry name" value="rimI"/>
    <property type="match status" value="1"/>
</dbReference>
<dbReference type="Gene3D" id="3.40.630.30">
    <property type="match status" value="1"/>
</dbReference>
<dbReference type="PANTHER" id="PTHR43420:SF44">
    <property type="entry name" value="ACETYLTRANSFERASE YPEA"/>
    <property type="match status" value="1"/>
</dbReference>
<dbReference type="EMBL" id="JAGDYL010000003">
    <property type="protein sequence ID" value="MBO1804158.1"/>
    <property type="molecule type" value="Genomic_DNA"/>
</dbReference>
<proteinExistence type="inferred from homology"/>
<dbReference type="GO" id="GO:0005737">
    <property type="term" value="C:cytoplasm"/>
    <property type="evidence" value="ECO:0007669"/>
    <property type="project" value="UniProtKB-SubCell"/>
</dbReference>
<dbReference type="InterPro" id="IPR006464">
    <property type="entry name" value="AcTrfase_RimI/Ard1"/>
</dbReference>
<evidence type="ECO:0000256" key="3">
    <source>
        <dbReference type="ARBA" id="ARBA00022679"/>
    </source>
</evidence>
<comment type="similarity">
    <text evidence="1 5">Belongs to the acetyltransferase family. RimI subfamily.</text>
</comment>
<evidence type="ECO:0000256" key="5">
    <source>
        <dbReference type="RuleBase" id="RU363094"/>
    </source>
</evidence>
<comment type="caution">
    <text evidence="7">The sequence shown here is derived from an EMBL/GenBank/DDBJ whole genome shotgun (WGS) entry which is preliminary data.</text>
</comment>
<dbReference type="EC" id="2.3.1.266" evidence="5"/>
<comment type="subcellular location">
    <subcellularLocation>
        <location evidence="5">Cytoplasm</location>
    </subcellularLocation>
</comment>
<dbReference type="RefSeq" id="WP_208044651.1">
    <property type="nucleotide sequence ID" value="NZ_JAGDYL010000003.1"/>
</dbReference>
<evidence type="ECO:0000259" key="6">
    <source>
        <dbReference type="PROSITE" id="PS51186"/>
    </source>
</evidence>
<keyword evidence="4" id="KW-0012">Acyltransferase</keyword>
<evidence type="ECO:0000256" key="4">
    <source>
        <dbReference type="ARBA" id="ARBA00023315"/>
    </source>
</evidence>
<dbReference type="PROSITE" id="PS51186">
    <property type="entry name" value="GNAT"/>
    <property type="match status" value="1"/>
</dbReference>
<dbReference type="InterPro" id="IPR050680">
    <property type="entry name" value="YpeA/RimI_acetyltransf"/>
</dbReference>
<gene>
    <name evidence="7" type="primary">rimI</name>
    <name evidence="7" type="ORF">J4H91_02345</name>
</gene>
<reference evidence="7" key="1">
    <citation type="submission" date="2021-03" db="EMBL/GenBank/DDBJ databases">
        <title>Leucobacter chromiisoli sp. nov., isolated from chromium-containing soil of chemical plant.</title>
        <authorList>
            <person name="Xu Z."/>
        </authorList>
    </citation>
    <scope>NUCLEOTIDE SEQUENCE</scope>
    <source>
        <strain evidence="7">A2</strain>
    </source>
</reference>
<organism evidence="7 8">
    <name type="scientific">Leucobacter ruminantium</name>
    <dbReference type="NCBI Taxonomy" id="1289170"/>
    <lineage>
        <taxon>Bacteria</taxon>
        <taxon>Bacillati</taxon>
        <taxon>Actinomycetota</taxon>
        <taxon>Actinomycetes</taxon>
        <taxon>Micrococcales</taxon>
        <taxon>Microbacteriaceae</taxon>
        <taxon>Leucobacter</taxon>
    </lineage>
</organism>
<keyword evidence="2 5" id="KW-0963">Cytoplasm</keyword>
<protein>
    <recommendedName>
        <fullName evidence="5">[Ribosomal protein bS18]-alanine N-acetyltransferase</fullName>
        <ecNumber evidence="5">2.3.1.266</ecNumber>
    </recommendedName>
</protein>
<keyword evidence="7" id="KW-0689">Ribosomal protein</keyword>
<dbReference type="AlphaFoldDB" id="A0A939RWY9"/>
<keyword evidence="7" id="KW-0687">Ribonucleoprotein</keyword>
<evidence type="ECO:0000313" key="8">
    <source>
        <dbReference type="Proteomes" id="UP000664398"/>
    </source>
</evidence>
<dbReference type="SUPFAM" id="SSF55729">
    <property type="entry name" value="Acyl-CoA N-acyltransferases (Nat)"/>
    <property type="match status" value="1"/>
</dbReference>
<comment type="catalytic activity">
    <reaction evidence="5">
        <text>N-terminal L-alanyl-[ribosomal protein bS18] + acetyl-CoA = N-terminal N(alpha)-acetyl-L-alanyl-[ribosomal protein bS18] + CoA + H(+)</text>
        <dbReference type="Rhea" id="RHEA:43756"/>
        <dbReference type="Rhea" id="RHEA-COMP:10676"/>
        <dbReference type="Rhea" id="RHEA-COMP:10677"/>
        <dbReference type="ChEBI" id="CHEBI:15378"/>
        <dbReference type="ChEBI" id="CHEBI:57287"/>
        <dbReference type="ChEBI" id="CHEBI:57288"/>
        <dbReference type="ChEBI" id="CHEBI:64718"/>
        <dbReference type="ChEBI" id="CHEBI:83683"/>
        <dbReference type="EC" id="2.3.1.266"/>
    </reaction>
</comment>
<evidence type="ECO:0000313" key="7">
    <source>
        <dbReference type="EMBL" id="MBO1804158.1"/>
    </source>
</evidence>
<dbReference type="Pfam" id="PF00583">
    <property type="entry name" value="Acetyltransf_1"/>
    <property type="match status" value="1"/>
</dbReference>
<dbReference type="PANTHER" id="PTHR43420">
    <property type="entry name" value="ACETYLTRANSFERASE"/>
    <property type="match status" value="1"/>
</dbReference>
<evidence type="ECO:0000256" key="1">
    <source>
        <dbReference type="ARBA" id="ARBA00005395"/>
    </source>
</evidence>
<keyword evidence="3" id="KW-0808">Transferase</keyword>
<comment type="function">
    <text evidence="5">Acetylates the N-terminal alanine of ribosomal protein bS18.</text>
</comment>
<feature type="domain" description="N-acetyltransferase" evidence="6">
    <location>
        <begin position="6"/>
        <end position="152"/>
    </location>
</feature>
<accession>A0A939RWY9</accession>
<name>A0A939RWY9_9MICO</name>